<protein>
    <recommendedName>
        <fullName evidence="5">DUF3043 domain-containing protein</fullName>
    </recommendedName>
</protein>
<proteinExistence type="predicted"/>
<gene>
    <name evidence="3" type="ORF">J2S63_000148</name>
</gene>
<dbReference type="EMBL" id="JAVDYG010000001">
    <property type="protein sequence ID" value="MDR7360595.1"/>
    <property type="molecule type" value="Genomic_DNA"/>
</dbReference>
<reference evidence="3 4" key="1">
    <citation type="submission" date="2023-07" db="EMBL/GenBank/DDBJ databases">
        <title>Sequencing the genomes of 1000 actinobacteria strains.</title>
        <authorList>
            <person name="Klenk H.-P."/>
        </authorList>
    </citation>
    <scope>NUCLEOTIDE SEQUENCE [LARGE SCALE GENOMIC DNA]</scope>
    <source>
        <strain evidence="3 4">DSM 19426</strain>
    </source>
</reference>
<evidence type="ECO:0000256" key="1">
    <source>
        <dbReference type="SAM" id="MobiDB-lite"/>
    </source>
</evidence>
<feature type="transmembrane region" description="Helical" evidence="2">
    <location>
        <begin position="97"/>
        <end position="115"/>
    </location>
</feature>
<accession>A0ABU2BPN2</accession>
<keyword evidence="2" id="KW-0812">Transmembrane</keyword>
<evidence type="ECO:0000313" key="4">
    <source>
        <dbReference type="Proteomes" id="UP001183648"/>
    </source>
</evidence>
<feature type="transmembrane region" description="Helical" evidence="2">
    <location>
        <begin position="121"/>
        <end position="142"/>
    </location>
</feature>
<keyword evidence="4" id="KW-1185">Reference proteome</keyword>
<organism evidence="3 4">
    <name type="scientific">Nocardioides marmoribigeumensis</name>
    <dbReference type="NCBI Taxonomy" id="433649"/>
    <lineage>
        <taxon>Bacteria</taxon>
        <taxon>Bacillati</taxon>
        <taxon>Actinomycetota</taxon>
        <taxon>Actinomycetes</taxon>
        <taxon>Propionibacteriales</taxon>
        <taxon>Nocardioidaceae</taxon>
        <taxon>Nocardioides</taxon>
    </lineage>
</organism>
<evidence type="ECO:0000256" key="2">
    <source>
        <dbReference type="SAM" id="Phobius"/>
    </source>
</evidence>
<keyword evidence="2" id="KW-1133">Transmembrane helix</keyword>
<dbReference type="Pfam" id="PF11241">
    <property type="entry name" value="DUF3043"/>
    <property type="match status" value="1"/>
</dbReference>
<sequence>MFRRTKSAVEAQPEPAAPKAGGKGRPTPTRKEAEAAARARAKAARNPKAAKGQSRAMRSERSQEIRAGMRAGEEKYLLPRDQGPVRRFVRDYVDSRLNMAEFAMPLLIVSLLAQVGGALNLGAGIMNATLVVVVLDAAWLRFRLRRQLRERFGKEHLKGTTFYALMRALQMRFMRIPKPQVRIGQELTGRYPKP</sequence>
<evidence type="ECO:0000313" key="3">
    <source>
        <dbReference type="EMBL" id="MDR7360595.1"/>
    </source>
</evidence>
<comment type="caution">
    <text evidence="3">The sequence shown here is derived from an EMBL/GenBank/DDBJ whole genome shotgun (WGS) entry which is preliminary data.</text>
</comment>
<dbReference type="RefSeq" id="WP_310297286.1">
    <property type="nucleotide sequence ID" value="NZ_BAAAPS010000006.1"/>
</dbReference>
<evidence type="ECO:0008006" key="5">
    <source>
        <dbReference type="Google" id="ProtNLM"/>
    </source>
</evidence>
<dbReference type="InterPro" id="IPR021403">
    <property type="entry name" value="DUF3043"/>
</dbReference>
<keyword evidence="2" id="KW-0472">Membrane</keyword>
<name>A0ABU2BPN2_9ACTN</name>
<dbReference type="Proteomes" id="UP001183648">
    <property type="component" value="Unassembled WGS sequence"/>
</dbReference>
<feature type="region of interest" description="Disordered" evidence="1">
    <location>
        <begin position="1"/>
        <end position="63"/>
    </location>
</feature>